<dbReference type="InterPro" id="IPR046342">
    <property type="entry name" value="CBS_dom_sf"/>
</dbReference>
<feature type="domain" description="CBS" evidence="2">
    <location>
        <begin position="6"/>
        <end position="63"/>
    </location>
</feature>
<feature type="non-terminal residue" evidence="3">
    <location>
        <position position="1"/>
    </location>
</feature>
<dbReference type="SMART" id="SM00116">
    <property type="entry name" value="CBS"/>
    <property type="match status" value="1"/>
</dbReference>
<evidence type="ECO:0000313" key="3">
    <source>
        <dbReference type="EMBL" id="SNR65301.1"/>
    </source>
</evidence>
<dbReference type="PROSITE" id="PS51371">
    <property type="entry name" value="CBS"/>
    <property type="match status" value="1"/>
</dbReference>
<evidence type="ECO:0000256" key="1">
    <source>
        <dbReference type="PROSITE-ProRule" id="PRU00703"/>
    </source>
</evidence>
<reference evidence="3 4" key="1">
    <citation type="submission" date="2017-06" db="EMBL/GenBank/DDBJ databases">
        <authorList>
            <person name="Kim H.J."/>
            <person name="Triplett B.A."/>
        </authorList>
    </citation>
    <scope>NUCLEOTIDE SEQUENCE [LARGE SCALE GENOMIC DNA]</scope>
    <source>
        <strain evidence="3 4">DSM 8800</strain>
    </source>
</reference>
<dbReference type="Gene3D" id="3.10.580.10">
    <property type="entry name" value="CBS-domain"/>
    <property type="match status" value="1"/>
</dbReference>
<accession>A0A238Y3D8</accession>
<name>A0A238Y3D8_HALVU</name>
<sequence>AVKEIMTTDIQALSTDTPVTDAADIVSERGFPALPVVEDSTLVGVVRTNRLITAVADKETRRMFKKAGFWV</sequence>
<protein>
    <submittedName>
        <fullName evidence="3">CBS domain-containing protein</fullName>
    </submittedName>
</protein>
<dbReference type="AlphaFoldDB" id="A0A238Y3D8"/>
<dbReference type="Pfam" id="PF00571">
    <property type="entry name" value="CBS"/>
    <property type="match status" value="1"/>
</dbReference>
<keyword evidence="1" id="KW-0129">CBS domain</keyword>
<gene>
    <name evidence="3" type="ORF">SAMN06264855_12827</name>
</gene>
<dbReference type="EMBL" id="FZNQ01000028">
    <property type="protein sequence ID" value="SNR65301.1"/>
    <property type="molecule type" value="Genomic_DNA"/>
</dbReference>
<proteinExistence type="predicted"/>
<dbReference type="Proteomes" id="UP000198397">
    <property type="component" value="Unassembled WGS sequence"/>
</dbReference>
<dbReference type="SUPFAM" id="SSF54631">
    <property type="entry name" value="CBS-domain pair"/>
    <property type="match status" value="1"/>
</dbReference>
<dbReference type="RefSeq" id="WP_143420457.1">
    <property type="nucleotide sequence ID" value="NZ_FZNQ01000028.1"/>
</dbReference>
<evidence type="ECO:0000259" key="2">
    <source>
        <dbReference type="PROSITE" id="PS51371"/>
    </source>
</evidence>
<evidence type="ECO:0000313" key="4">
    <source>
        <dbReference type="Proteomes" id="UP000198397"/>
    </source>
</evidence>
<dbReference type="InterPro" id="IPR000644">
    <property type="entry name" value="CBS_dom"/>
</dbReference>
<keyword evidence="4" id="KW-1185">Reference proteome</keyword>
<organism evidence="3 4">
    <name type="scientific">Halorubrum vacuolatum</name>
    <name type="common">Natronobacterium vacuolatum</name>
    <dbReference type="NCBI Taxonomy" id="63740"/>
    <lineage>
        <taxon>Archaea</taxon>
        <taxon>Methanobacteriati</taxon>
        <taxon>Methanobacteriota</taxon>
        <taxon>Stenosarchaea group</taxon>
        <taxon>Halobacteria</taxon>
        <taxon>Halobacteriales</taxon>
        <taxon>Haloferacaceae</taxon>
        <taxon>Halorubrum</taxon>
    </lineage>
</organism>
<dbReference type="OrthoDB" id="199083at2157"/>